<evidence type="ECO:0000256" key="2">
    <source>
        <dbReference type="ARBA" id="ARBA00023016"/>
    </source>
</evidence>
<comment type="catalytic activity">
    <reaction evidence="5">
        <text>methylglyoxal + H2O = (R)-lactate + H(+)</text>
        <dbReference type="Rhea" id="RHEA:27754"/>
        <dbReference type="ChEBI" id="CHEBI:15377"/>
        <dbReference type="ChEBI" id="CHEBI:15378"/>
        <dbReference type="ChEBI" id="CHEBI:16004"/>
        <dbReference type="ChEBI" id="CHEBI:17158"/>
        <dbReference type="EC" id="4.2.1.130"/>
    </reaction>
</comment>
<evidence type="ECO:0000256" key="4">
    <source>
        <dbReference type="ARBA" id="ARBA00038493"/>
    </source>
</evidence>
<evidence type="ECO:0000256" key="3">
    <source>
        <dbReference type="ARBA" id="ARBA00023239"/>
    </source>
</evidence>
<dbReference type="InterPro" id="IPR002818">
    <property type="entry name" value="DJ-1/PfpI"/>
</dbReference>
<keyword evidence="8" id="KW-1185">Reference proteome</keyword>
<protein>
    <recommendedName>
        <fullName evidence="1">D-lactate dehydratase</fullName>
        <ecNumber evidence="1">4.2.1.130</ecNumber>
    </recommendedName>
</protein>
<comment type="similarity">
    <text evidence="4">Belongs to the peptidase C56 family. HSP31-like subfamily.</text>
</comment>
<dbReference type="RefSeq" id="XP_025347946.1">
    <property type="nucleotide sequence ID" value="XM_025494963.1"/>
</dbReference>
<dbReference type="EC" id="4.2.1.130" evidence="1"/>
<dbReference type="GO" id="GO:0016740">
    <property type="term" value="F:transferase activity"/>
    <property type="evidence" value="ECO:0007669"/>
    <property type="project" value="UniProtKB-KW"/>
</dbReference>
<feature type="non-terminal residue" evidence="7">
    <location>
        <position position="1"/>
    </location>
</feature>
<gene>
    <name evidence="7" type="ORF">BCV69DRAFT_312729</name>
</gene>
<sequence length="239" mass="26659">MSSSKQPILVVLTSHTKLIDSDHATGWYLPELAHPYYRFKEAGYPLIFASPKGGEAPLDQSSVDAFKDDEESKQFLKDEEGQKLVKNTQKLSEVDPDVSKYAAIFYPGGHGPCFDLPLDEDSHRFIRAFYETGKPVSAVCHAPAVFSDVKLNDDNYFLKGRTVTSFTNEEEEQAGLTKNIPWLVESRLEERGATFQKTQPWGEKVVVDRTSTGRILITGQNPASAARMAEEVIKALESQ</sequence>
<dbReference type="CDD" id="cd03141">
    <property type="entry name" value="GATase1_Hsp31_like"/>
    <property type="match status" value="1"/>
</dbReference>
<evidence type="ECO:0000313" key="7">
    <source>
        <dbReference type="EMBL" id="PWN20786.1"/>
    </source>
</evidence>
<feature type="domain" description="DJ-1/PfpI" evidence="6">
    <location>
        <begin position="31"/>
        <end position="234"/>
    </location>
</feature>
<dbReference type="PANTHER" id="PTHR48094">
    <property type="entry name" value="PROTEIN/NUCLEIC ACID DEGLYCASE DJ-1-RELATED"/>
    <property type="match status" value="1"/>
</dbReference>
<dbReference type="GO" id="GO:0005737">
    <property type="term" value="C:cytoplasm"/>
    <property type="evidence" value="ECO:0007669"/>
    <property type="project" value="TreeGrafter"/>
</dbReference>
<keyword evidence="7" id="KW-0315">Glutamine amidotransferase</keyword>
<organism evidence="7 8">
    <name type="scientific">Pseudomicrostroma glucosiphilum</name>
    <dbReference type="NCBI Taxonomy" id="1684307"/>
    <lineage>
        <taxon>Eukaryota</taxon>
        <taxon>Fungi</taxon>
        <taxon>Dikarya</taxon>
        <taxon>Basidiomycota</taxon>
        <taxon>Ustilaginomycotina</taxon>
        <taxon>Exobasidiomycetes</taxon>
        <taxon>Microstromatales</taxon>
        <taxon>Microstromatales incertae sedis</taxon>
        <taxon>Pseudomicrostroma</taxon>
    </lineage>
</organism>
<reference evidence="7 8" key="1">
    <citation type="journal article" date="2018" name="Mol. Biol. Evol.">
        <title>Broad Genomic Sampling Reveals a Smut Pathogenic Ancestry of the Fungal Clade Ustilaginomycotina.</title>
        <authorList>
            <person name="Kijpornyongpan T."/>
            <person name="Mondo S.J."/>
            <person name="Barry K."/>
            <person name="Sandor L."/>
            <person name="Lee J."/>
            <person name="Lipzen A."/>
            <person name="Pangilinan J."/>
            <person name="LaButti K."/>
            <person name="Hainaut M."/>
            <person name="Henrissat B."/>
            <person name="Grigoriev I.V."/>
            <person name="Spatafora J.W."/>
            <person name="Aime M.C."/>
        </authorList>
    </citation>
    <scope>NUCLEOTIDE SEQUENCE [LARGE SCALE GENOMIC DNA]</scope>
    <source>
        <strain evidence="7 8">MCA 4718</strain>
    </source>
</reference>
<dbReference type="PANTHER" id="PTHR48094:SF11">
    <property type="entry name" value="GLUTATHIONE-INDEPENDENT GLYOXALASE HSP31-RELATED"/>
    <property type="match status" value="1"/>
</dbReference>
<dbReference type="Proteomes" id="UP000245942">
    <property type="component" value="Unassembled WGS sequence"/>
</dbReference>
<evidence type="ECO:0000256" key="5">
    <source>
        <dbReference type="ARBA" id="ARBA00048082"/>
    </source>
</evidence>
<keyword evidence="3" id="KW-0456">Lyase</keyword>
<dbReference type="Pfam" id="PF01965">
    <property type="entry name" value="DJ-1_PfpI"/>
    <property type="match status" value="1"/>
</dbReference>
<evidence type="ECO:0000256" key="1">
    <source>
        <dbReference type="ARBA" id="ARBA00013134"/>
    </source>
</evidence>
<dbReference type="EMBL" id="KZ819327">
    <property type="protein sequence ID" value="PWN20786.1"/>
    <property type="molecule type" value="Genomic_DNA"/>
</dbReference>
<name>A0A316U6B5_9BASI</name>
<dbReference type="InterPro" id="IPR029062">
    <property type="entry name" value="Class_I_gatase-like"/>
</dbReference>
<dbReference type="STRING" id="1684307.A0A316U6B5"/>
<dbReference type="AlphaFoldDB" id="A0A316U6B5"/>
<dbReference type="GO" id="GO:0019172">
    <property type="term" value="F:glyoxalase III activity"/>
    <property type="evidence" value="ECO:0007669"/>
    <property type="project" value="UniProtKB-EC"/>
</dbReference>
<keyword evidence="7" id="KW-0808">Transferase</keyword>
<accession>A0A316U6B5</accession>
<dbReference type="GeneID" id="37016697"/>
<dbReference type="Gene3D" id="3.40.50.880">
    <property type="match status" value="1"/>
</dbReference>
<dbReference type="OrthoDB" id="543156at2759"/>
<dbReference type="GO" id="GO:0019243">
    <property type="term" value="P:methylglyoxal catabolic process to D-lactate via S-lactoyl-glutathione"/>
    <property type="evidence" value="ECO:0007669"/>
    <property type="project" value="TreeGrafter"/>
</dbReference>
<proteinExistence type="inferred from homology"/>
<evidence type="ECO:0000313" key="8">
    <source>
        <dbReference type="Proteomes" id="UP000245942"/>
    </source>
</evidence>
<dbReference type="InterPro" id="IPR050325">
    <property type="entry name" value="Prot/Nucl_acid_deglycase"/>
</dbReference>
<evidence type="ECO:0000259" key="6">
    <source>
        <dbReference type="Pfam" id="PF01965"/>
    </source>
</evidence>
<dbReference type="SUPFAM" id="SSF52317">
    <property type="entry name" value="Class I glutamine amidotransferase-like"/>
    <property type="match status" value="1"/>
</dbReference>
<keyword evidence="2" id="KW-0346">Stress response</keyword>